<protein>
    <submittedName>
        <fullName evidence="1">Putative flavoprotein involved in K+ transport</fullName>
    </submittedName>
</protein>
<dbReference type="Proteomes" id="UP000234331">
    <property type="component" value="Unassembled WGS sequence"/>
</dbReference>
<organism evidence="1 2">
    <name type="scientific">Frankia canadensis</name>
    <dbReference type="NCBI Taxonomy" id="1836972"/>
    <lineage>
        <taxon>Bacteria</taxon>
        <taxon>Bacillati</taxon>
        <taxon>Actinomycetota</taxon>
        <taxon>Actinomycetes</taxon>
        <taxon>Frankiales</taxon>
        <taxon>Frankiaceae</taxon>
        <taxon>Frankia</taxon>
    </lineage>
</organism>
<dbReference type="EMBL" id="FZMO01000015">
    <property type="protein sequence ID" value="SNQ45766.1"/>
    <property type="molecule type" value="Genomic_DNA"/>
</dbReference>
<dbReference type="PANTHER" id="PTHR42877:SF4">
    <property type="entry name" value="FAD_NAD(P)-BINDING DOMAIN-CONTAINING PROTEIN-RELATED"/>
    <property type="match status" value="1"/>
</dbReference>
<dbReference type="InterPro" id="IPR051209">
    <property type="entry name" value="FAD-bind_Monooxygenase_sf"/>
</dbReference>
<sequence>MKIRGFARPEAGRPSIVIIGAGFSGIGAAIQLKEAGFDRLAVLERAAGPGGTWWHNSYPGAEVDTPSMVYSFSYMPWNWTRTHVRQRELQEYMEAVIDRYGLGPSIRFNTTVERVVWNEARQIYHVFGPAGEITRANYVISAVGLLSDPKIPQWPGIGDFEGPIFHSSRWDHSAKLAGKRVAVVGSGSTATQVVPALAEIAAQVTMFQREPGWIVPKLSREFTPAERRAMDSRVAQRVIRTKILLQRERAQLGGAIWREGTPQHTAAEKAARAFINRTLEGRPDLIEAVTPTYLYSGKRPVISDEFYPSLLRENVTLVPRAVKGVTRTGLVDVTGDVHDFDAIVLATGYKADFISTYEVVGRGGRTIHELWSGDETGFLGMMAKDLPNFFIMYGPNTNGGTIVSNLELQAKYILAAIRHAWRRGASAIEIKPWAMDIYDHKLQERLAGTAFHYENNYYRSGSGRIATQWPDGVILYGILTKLLRAPFWKLTYKVGETVGGLPQQAPPPAFAERMEQLV</sequence>
<dbReference type="PRINTS" id="PR00411">
    <property type="entry name" value="PNDRDTASEI"/>
</dbReference>
<dbReference type="OrthoDB" id="5168853at2"/>
<dbReference type="Gene3D" id="3.50.50.60">
    <property type="entry name" value="FAD/NAD(P)-binding domain"/>
    <property type="match status" value="3"/>
</dbReference>
<keyword evidence="2" id="KW-1185">Reference proteome</keyword>
<evidence type="ECO:0000313" key="2">
    <source>
        <dbReference type="Proteomes" id="UP000234331"/>
    </source>
</evidence>
<evidence type="ECO:0000313" key="1">
    <source>
        <dbReference type="EMBL" id="SNQ45766.1"/>
    </source>
</evidence>
<gene>
    <name evidence="1" type="ORF">FRACA_1110003</name>
</gene>
<dbReference type="InterPro" id="IPR036188">
    <property type="entry name" value="FAD/NAD-bd_sf"/>
</dbReference>
<dbReference type="PANTHER" id="PTHR42877">
    <property type="entry name" value="L-ORNITHINE N(5)-MONOOXYGENASE-RELATED"/>
    <property type="match status" value="1"/>
</dbReference>
<dbReference type="SUPFAM" id="SSF51905">
    <property type="entry name" value="FAD/NAD(P)-binding domain"/>
    <property type="match status" value="2"/>
</dbReference>
<accession>A0A2I2KJD9</accession>
<dbReference type="RefSeq" id="WP_101829899.1">
    <property type="nucleotide sequence ID" value="NZ_FZMO01000015.1"/>
</dbReference>
<dbReference type="Pfam" id="PF13738">
    <property type="entry name" value="Pyr_redox_3"/>
    <property type="match status" value="1"/>
</dbReference>
<name>A0A2I2KJD9_9ACTN</name>
<dbReference type="PRINTS" id="PR00368">
    <property type="entry name" value="FADPNR"/>
</dbReference>
<reference evidence="1 2" key="1">
    <citation type="submission" date="2017-06" db="EMBL/GenBank/DDBJ databases">
        <authorList>
            <person name="Kim H.J."/>
            <person name="Triplett B.A."/>
        </authorList>
    </citation>
    <scope>NUCLEOTIDE SEQUENCE [LARGE SCALE GENOMIC DNA]</scope>
    <source>
        <strain evidence="1">FRACA_ARgP5</strain>
    </source>
</reference>
<proteinExistence type="predicted"/>
<dbReference type="AlphaFoldDB" id="A0A2I2KJD9"/>